<reference evidence="1 2" key="2">
    <citation type="submission" date="2017-02" db="EMBL/GenBank/DDBJ databases">
        <title>A genome survey and senescence transcriptome analysis in Lentinula edodes.</title>
        <authorList>
            <person name="Sakamoto Y."/>
            <person name="Nakade K."/>
            <person name="Sato S."/>
            <person name="Yoshida Y."/>
            <person name="Miyazaki K."/>
            <person name="Natsume S."/>
            <person name="Konno N."/>
        </authorList>
    </citation>
    <scope>NUCLEOTIDE SEQUENCE [LARGE SCALE GENOMIC DNA]</scope>
    <source>
        <strain evidence="1 2">NBRC 111202</strain>
    </source>
</reference>
<keyword evidence="2" id="KW-1185">Reference proteome</keyword>
<name>A0A1Q3EPW7_LENED</name>
<dbReference type="EMBL" id="BDGU01001052">
    <property type="protein sequence ID" value="GAW09225.1"/>
    <property type="molecule type" value="Genomic_DNA"/>
</dbReference>
<accession>A0A1Q3EPW7</accession>
<gene>
    <name evidence="1" type="ORF">LENED_011368</name>
</gene>
<dbReference type="Proteomes" id="UP000188533">
    <property type="component" value="Unassembled WGS sequence"/>
</dbReference>
<evidence type="ECO:0000313" key="2">
    <source>
        <dbReference type="Proteomes" id="UP000188533"/>
    </source>
</evidence>
<protein>
    <submittedName>
        <fullName evidence="1">Uncharacterized protein</fullName>
    </submittedName>
</protein>
<evidence type="ECO:0000313" key="1">
    <source>
        <dbReference type="EMBL" id="GAW09225.1"/>
    </source>
</evidence>
<organism evidence="1 2">
    <name type="scientific">Lentinula edodes</name>
    <name type="common">Shiitake mushroom</name>
    <name type="synonym">Lentinus edodes</name>
    <dbReference type="NCBI Taxonomy" id="5353"/>
    <lineage>
        <taxon>Eukaryota</taxon>
        <taxon>Fungi</taxon>
        <taxon>Dikarya</taxon>
        <taxon>Basidiomycota</taxon>
        <taxon>Agaricomycotina</taxon>
        <taxon>Agaricomycetes</taxon>
        <taxon>Agaricomycetidae</taxon>
        <taxon>Agaricales</taxon>
        <taxon>Marasmiineae</taxon>
        <taxon>Omphalotaceae</taxon>
        <taxon>Lentinula</taxon>
    </lineage>
</organism>
<dbReference type="AlphaFoldDB" id="A0A1Q3EPW7"/>
<comment type="caution">
    <text evidence="1">The sequence shown here is derived from an EMBL/GenBank/DDBJ whole genome shotgun (WGS) entry which is preliminary data.</text>
</comment>
<reference evidence="1 2" key="1">
    <citation type="submission" date="2016-08" db="EMBL/GenBank/DDBJ databases">
        <authorList>
            <consortium name="Lentinula edodes genome sequencing consortium"/>
            <person name="Sakamoto Y."/>
            <person name="Nakade K."/>
            <person name="Sato S."/>
            <person name="Yoshida Y."/>
            <person name="Miyazaki K."/>
            <person name="Natsume S."/>
            <person name="Konno N."/>
        </authorList>
    </citation>
    <scope>NUCLEOTIDE SEQUENCE [LARGE SCALE GENOMIC DNA]</scope>
    <source>
        <strain evidence="1 2">NBRC 111202</strain>
    </source>
</reference>
<proteinExistence type="predicted"/>
<sequence length="74" mass="8684">MKHDIMSIRILGLKVVFKKSDMRMKSRITHHPLFKRLCLVLLYQYVLVPQPSVSTTSRVQCRSCKIMALPEILR</sequence>